<gene>
    <name evidence="1" type="ORF">KMW28_27035</name>
</gene>
<proteinExistence type="predicted"/>
<dbReference type="EMBL" id="CP076133">
    <property type="protein sequence ID" value="QWG04555.1"/>
    <property type="molecule type" value="Genomic_DNA"/>
</dbReference>
<organism evidence="1 2">
    <name type="scientific">Flammeovirga yaeyamensis</name>
    <dbReference type="NCBI Taxonomy" id="367791"/>
    <lineage>
        <taxon>Bacteria</taxon>
        <taxon>Pseudomonadati</taxon>
        <taxon>Bacteroidota</taxon>
        <taxon>Cytophagia</taxon>
        <taxon>Cytophagales</taxon>
        <taxon>Flammeovirgaceae</taxon>
        <taxon>Flammeovirga</taxon>
    </lineage>
</organism>
<name>A0AAX1NAS7_9BACT</name>
<accession>A0AAX1NAS7</accession>
<reference evidence="1 2" key="1">
    <citation type="submission" date="2021-05" db="EMBL/GenBank/DDBJ databases">
        <title>Comparative genomic studies on the polysaccharide-degrading batcterial strains of the Flammeovirga genus.</title>
        <authorList>
            <person name="Zewei F."/>
            <person name="Zheng Z."/>
            <person name="Yu L."/>
            <person name="Ruyue G."/>
            <person name="Yanhong M."/>
            <person name="Yuanyuan C."/>
            <person name="Jingyan G."/>
            <person name="Wenjun H."/>
        </authorList>
    </citation>
    <scope>NUCLEOTIDE SEQUENCE [LARGE SCALE GENOMIC DNA]</scope>
    <source>
        <strain evidence="1 2">NBRC:100898</strain>
    </source>
</reference>
<evidence type="ECO:0000313" key="1">
    <source>
        <dbReference type="EMBL" id="QWG04555.1"/>
    </source>
</evidence>
<keyword evidence="2" id="KW-1185">Reference proteome</keyword>
<protein>
    <submittedName>
        <fullName evidence="1">Uncharacterized protein</fullName>
    </submittedName>
</protein>
<evidence type="ECO:0000313" key="2">
    <source>
        <dbReference type="Proteomes" id="UP000678679"/>
    </source>
</evidence>
<sequence>MTKIKLLEIEPVGLTRRFQSQLFVGRGVADFVMENGQMKIMVHHGYVPFHHEYEIIKDRSQMQIQEL</sequence>
<dbReference type="KEGG" id="fya:KMW28_27035"/>
<dbReference type="Proteomes" id="UP000678679">
    <property type="component" value="Chromosome 2"/>
</dbReference>
<dbReference type="RefSeq" id="WP_169665447.1">
    <property type="nucleotide sequence ID" value="NZ_CP076133.1"/>
</dbReference>
<dbReference type="AlphaFoldDB" id="A0AAX1NAS7"/>